<name>A0A562KNQ7_SPHWJ</name>
<dbReference type="Proteomes" id="UP000316624">
    <property type="component" value="Unassembled WGS sequence"/>
</dbReference>
<dbReference type="GO" id="GO:0004721">
    <property type="term" value="F:phosphoprotein phosphatase activity"/>
    <property type="evidence" value="ECO:0007669"/>
    <property type="project" value="InterPro"/>
</dbReference>
<gene>
    <name evidence="3" type="ORF">IQ35_00796</name>
</gene>
<evidence type="ECO:0000313" key="4">
    <source>
        <dbReference type="Proteomes" id="UP000316624"/>
    </source>
</evidence>
<keyword evidence="2" id="KW-0732">Signal</keyword>
<comment type="similarity">
    <text evidence="1">Belongs to the protein-tyrosine phosphatase family.</text>
</comment>
<dbReference type="SUPFAM" id="SSF52799">
    <property type="entry name" value="(Phosphotyrosine protein) phosphatases II"/>
    <property type="match status" value="1"/>
</dbReference>
<dbReference type="PANTHER" id="PTHR31126:SF1">
    <property type="entry name" value="TYROSINE SPECIFIC PROTEIN PHOSPHATASES DOMAIN-CONTAINING PROTEIN"/>
    <property type="match status" value="1"/>
</dbReference>
<dbReference type="PANTHER" id="PTHR31126">
    <property type="entry name" value="TYROSINE-PROTEIN PHOSPHATASE"/>
    <property type="match status" value="1"/>
</dbReference>
<dbReference type="InterPro" id="IPR026893">
    <property type="entry name" value="Tyr/Ser_Pase_IphP-type"/>
</dbReference>
<comment type="caution">
    <text evidence="3">The sequence shown here is derived from an EMBL/GenBank/DDBJ whole genome shotgun (WGS) entry which is preliminary data.</text>
</comment>
<organism evidence="3 4">
    <name type="scientific">Sphingobium wenxiniae (strain DSM 21828 / CGMCC 1.7748 / JZ-1)</name>
    <dbReference type="NCBI Taxonomy" id="595605"/>
    <lineage>
        <taxon>Bacteria</taxon>
        <taxon>Pseudomonadati</taxon>
        <taxon>Pseudomonadota</taxon>
        <taxon>Alphaproteobacteria</taxon>
        <taxon>Sphingomonadales</taxon>
        <taxon>Sphingomonadaceae</taxon>
        <taxon>Sphingobium</taxon>
    </lineage>
</organism>
<feature type="chain" id="PRO_5022224122" evidence="2">
    <location>
        <begin position="24"/>
        <end position="378"/>
    </location>
</feature>
<reference evidence="3 4" key="1">
    <citation type="journal article" date="2015" name="Stand. Genomic Sci.">
        <title>Genomic Encyclopedia of Bacterial and Archaeal Type Strains, Phase III: the genomes of soil and plant-associated and newly described type strains.</title>
        <authorList>
            <person name="Whitman W.B."/>
            <person name="Woyke T."/>
            <person name="Klenk H.P."/>
            <person name="Zhou Y."/>
            <person name="Lilburn T.G."/>
            <person name="Beck B.J."/>
            <person name="De Vos P."/>
            <person name="Vandamme P."/>
            <person name="Eisen J.A."/>
            <person name="Garrity G."/>
            <person name="Hugenholtz P."/>
            <person name="Kyrpides N.C."/>
        </authorList>
    </citation>
    <scope>NUCLEOTIDE SEQUENCE [LARGE SCALE GENOMIC DNA]</scope>
    <source>
        <strain evidence="3 4">CGMCC 1.7748</strain>
    </source>
</reference>
<proteinExistence type="inferred from homology"/>
<evidence type="ECO:0000256" key="1">
    <source>
        <dbReference type="ARBA" id="ARBA00009580"/>
    </source>
</evidence>
<protein>
    <submittedName>
        <fullName evidence="3">Protein-tyrosine phosphatase</fullName>
    </submittedName>
</protein>
<feature type="signal peptide" evidence="2">
    <location>
        <begin position="1"/>
        <end position="23"/>
    </location>
</feature>
<keyword evidence="4" id="KW-1185">Reference proteome</keyword>
<accession>A0A562KNQ7</accession>
<sequence>MAMRFKSSLAAGLSVALVLAGCAGQPVERPVSTAAAVNQAVIPFVEAQAHAEEGGGYRLRWSAPAAAGAVTVLAGLQADGRDGRIVAHGGSAGDIRIASPGSGQRWYFTLKPEAGAPLTIADRGLGLVTAPNFRDAGGYRTTDGRWVRMGAIYRSDQMDRISTEDMATITALGLDLVIDLRTEKERTREPDRLPPGAAPLVLDVMQSTGEKGGDIDRAMEAIASGRGAEFLIELNRDFVVTDSARKAYHALVARVSAAPLRFVYHCTAGKDRTGWATAVLLTALGVPRETVFADYLASNSYLADKNAASYAKLAPLTREQLEPILTVRREYLEAAFTAVDRRYGSFDAYLRDGLGLDSAALQAMRDRYLVGASAGPAE</sequence>
<dbReference type="RefSeq" id="WP_145072031.1">
    <property type="nucleotide sequence ID" value="NZ_JACIIY010000008.1"/>
</dbReference>
<evidence type="ECO:0000256" key="2">
    <source>
        <dbReference type="SAM" id="SignalP"/>
    </source>
</evidence>
<dbReference type="PROSITE" id="PS51257">
    <property type="entry name" value="PROKAR_LIPOPROTEIN"/>
    <property type="match status" value="1"/>
</dbReference>
<evidence type="ECO:0000313" key="3">
    <source>
        <dbReference type="EMBL" id="TWH96863.1"/>
    </source>
</evidence>
<dbReference type="Pfam" id="PF13350">
    <property type="entry name" value="Y_phosphatase3"/>
    <property type="match status" value="1"/>
</dbReference>
<dbReference type="EMBL" id="VLKK01000002">
    <property type="protein sequence ID" value="TWH96863.1"/>
    <property type="molecule type" value="Genomic_DNA"/>
</dbReference>
<dbReference type="Gene3D" id="3.90.190.10">
    <property type="entry name" value="Protein tyrosine phosphatase superfamily"/>
    <property type="match status" value="1"/>
</dbReference>
<dbReference type="AlphaFoldDB" id="A0A562KNQ7"/>
<dbReference type="InterPro" id="IPR029021">
    <property type="entry name" value="Prot-tyrosine_phosphatase-like"/>
</dbReference>